<proteinExistence type="predicted"/>
<protein>
    <submittedName>
        <fullName evidence="2">Uncharacterized protein</fullName>
    </submittedName>
</protein>
<feature type="transmembrane region" description="Helical" evidence="1">
    <location>
        <begin position="128"/>
        <end position="149"/>
    </location>
</feature>
<name>A0A9J5W9T0_SOLCO</name>
<dbReference type="AlphaFoldDB" id="A0A9J5W9T0"/>
<dbReference type="EMBL" id="JACXVP010000012">
    <property type="protein sequence ID" value="KAG5572004.1"/>
    <property type="molecule type" value="Genomic_DNA"/>
</dbReference>
<dbReference type="Proteomes" id="UP000824120">
    <property type="component" value="Chromosome 12"/>
</dbReference>
<comment type="caution">
    <text evidence="2">The sequence shown here is derived from an EMBL/GenBank/DDBJ whole genome shotgun (WGS) entry which is preliminary data.</text>
</comment>
<keyword evidence="1" id="KW-0472">Membrane</keyword>
<evidence type="ECO:0000256" key="1">
    <source>
        <dbReference type="SAM" id="Phobius"/>
    </source>
</evidence>
<keyword evidence="1" id="KW-0812">Transmembrane</keyword>
<gene>
    <name evidence="2" type="ORF">H5410_061770</name>
</gene>
<sequence length="159" mass="18312">MSTHSFGHQSSGFGFATSLLGKPKHMGGFEEEWRRPTSNLGKMKSFSLQISNKTLSKLERKISKKKWHWRIFRRSKSMLPNDSATRPSSVSSPFHSCLQHLHVLDHWTGFTYCNKGRSLSFRRIAKDAWRCSGFSFFILFSLFCVYVSMLSLKLQIPAT</sequence>
<keyword evidence="3" id="KW-1185">Reference proteome</keyword>
<organism evidence="2 3">
    <name type="scientific">Solanum commersonii</name>
    <name type="common">Commerson's wild potato</name>
    <name type="synonym">Commerson's nightshade</name>
    <dbReference type="NCBI Taxonomy" id="4109"/>
    <lineage>
        <taxon>Eukaryota</taxon>
        <taxon>Viridiplantae</taxon>
        <taxon>Streptophyta</taxon>
        <taxon>Embryophyta</taxon>
        <taxon>Tracheophyta</taxon>
        <taxon>Spermatophyta</taxon>
        <taxon>Magnoliopsida</taxon>
        <taxon>eudicotyledons</taxon>
        <taxon>Gunneridae</taxon>
        <taxon>Pentapetalae</taxon>
        <taxon>asterids</taxon>
        <taxon>lamiids</taxon>
        <taxon>Solanales</taxon>
        <taxon>Solanaceae</taxon>
        <taxon>Solanoideae</taxon>
        <taxon>Solaneae</taxon>
        <taxon>Solanum</taxon>
    </lineage>
</organism>
<evidence type="ECO:0000313" key="2">
    <source>
        <dbReference type="EMBL" id="KAG5572004.1"/>
    </source>
</evidence>
<reference evidence="2 3" key="1">
    <citation type="submission" date="2020-09" db="EMBL/GenBank/DDBJ databases">
        <title>De no assembly of potato wild relative species, Solanum commersonii.</title>
        <authorList>
            <person name="Cho K."/>
        </authorList>
    </citation>
    <scope>NUCLEOTIDE SEQUENCE [LARGE SCALE GENOMIC DNA]</scope>
    <source>
        <strain evidence="2">LZ3.2</strain>
        <tissue evidence="2">Leaf</tissue>
    </source>
</reference>
<accession>A0A9J5W9T0</accession>
<keyword evidence="1" id="KW-1133">Transmembrane helix</keyword>
<evidence type="ECO:0000313" key="3">
    <source>
        <dbReference type="Proteomes" id="UP000824120"/>
    </source>
</evidence>